<gene>
    <name evidence="1" type="ORF">HII31_06058</name>
</gene>
<dbReference type="EMBL" id="JABCIY010000117">
    <property type="protein sequence ID" value="KAF7192596.1"/>
    <property type="molecule type" value="Genomic_DNA"/>
</dbReference>
<keyword evidence="2" id="KW-1185">Reference proteome</keyword>
<name>A0A8H6RKA5_9PEZI</name>
<dbReference type="AlphaFoldDB" id="A0A8H6RKA5"/>
<evidence type="ECO:0000313" key="2">
    <source>
        <dbReference type="Proteomes" id="UP000660729"/>
    </source>
</evidence>
<proteinExistence type="predicted"/>
<reference evidence="1" key="1">
    <citation type="submission" date="2020-04" db="EMBL/GenBank/DDBJ databases">
        <title>Draft genome resource of the tomato pathogen Pseudocercospora fuligena.</title>
        <authorList>
            <person name="Zaccaron A."/>
        </authorList>
    </citation>
    <scope>NUCLEOTIDE SEQUENCE</scope>
    <source>
        <strain evidence="1">PF001</strain>
    </source>
</reference>
<comment type="caution">
    <text evidence="1">The sequence shown here is derived from an EMBL/GenBank/DDBJ whole genome shotgun (WGS) entry which is preliminary data.</text>
</comment>
<organism evidence="1 2">
    <name type="scientific">Pseudocercospora fuligena</name>
    <dbReference type="NCBI Taxonomy" id="685502"/>
    <lineage>
        <taxon>Eukaryota</taxon>
        <taxon>Fungi</taxon>
        <taxon>Dikarya</taxon>
        <taxon>Ascomycota</taxon>
        <taxon>Pezizomycotina</taxon>
        <taxon>Dothideomycetes</taxon>
        <taxon>Dothideomycetidae</taxon>
        <taxon>Mycosphaerellales</taxon>
        <taxon>Mycosphaerellaceae</taxon>
        <taxon>Pseudocercospora</taxon>
    </lineage>
</organism>
<evidence type="ECO:0000313" key="1">
    <source>
        <dbReference type="EMBL" id="KAF7192596.1"/>
    </source>
</evidence>
<protein>
    <submittedName>
        <fullName evidence="1">Uncharacterized protein</fullName>
    </submittedName>
</protein>
<dbReference type="Proteomes" id="UP000660729">
    <property type="component" value="Unassembled WGS sequence"/>
</dbReference>
<sequence length="355" mass="41285">MGKLSKFTGPDNRVDSYRIFMRFSTFLGYLASAFEDHWIETFLSRRGDVLHENIPLPKSKRDWIKVLKMDARKFDVLAEWCLVQPRTGCSTGIHNRKLQEYLAPNISARGCLAGGGLRQIVPYLRDERVQFMMLRKWLIEYNGHLLSVNGKQKQAFFSMPCSQIEQLWSHRKAQHLCVKADSTPKSVLPQWSQDEICAQAAEEINTNWRNRLESGEKKHGLFSTDERLKCCKFFKVMREKEEEMINRERAYQQNMHDARALLESCNAKNPMFQFVLMKASGTSELQFIHAVFKVDALPCPASGWDHPDRAERNYVPSDLRYRDLRVSKREHKRVVRAAVKAFRDLYSLAGSCARE</sequence>
<accession>A0A8H6RKA5</accession>